<name>A0A545T857_9PROT</name>
<comment type="caution">
    <text evidence="1">The sequence shown here is derived from an EMBL/GenBank/DDBJ whole genome shotgun (WGS) entry which is preliminary data.</text>
</comment>
<dbReference type="OrthoDB" id="9806326at2"/>
<organism evidence="1 2">
    <name type="scientific">Denitrobaculum tricleocarpae</name>
    <dbReference type="NCBI Taxonomy" id="2591009"/>
    <lineage>
        <taxon>Bacteria</taxon>
        <taxon>Pseudomonadati</taxon>
        <taxon>Pseudomonadota</taxon>
        <taxon>Alphaproteobacteria</taxon>
        <taxon>Rhodospirillales</taxon>
        <taxon>Rhodospirillaceae</taxon>
        <taxon>Denitrobaculum</taxon>
    </lineage>
</organism>
<dbReference type="Pfam" id="PF01963">
    <property type="entry name" value="TraB_PrgY_gumN"/>
    <property type="match status" value="1"/>
</dbReference>
<accession>A0A545T857</accession>
<evidence type="ECO:0000313" key="2">
    <source>
        <dbReference type="Proteomes" id="UP000315252"/>
    </source>
</evidence>
<reference evidence="1 2" key="1">
    <citation type="submission" date="2019-06" db="EMBL/GenBank/DDBJ databases">
        <title>Whole genome sequence for Rhodospirillaceae sp. R148.</title>
        <authorList>
            <person name="Wang G."/>
        </authorList>
    </citation>
    <scope>NUCLEOTIDE SEQUENCE [LARGE SCALE GENOMIC DNA]</scope>
    <source>
        <strain evidence="1 2">R148</strain>
    </source>
</reference>
<dbReference type="EMBL" id="VHSH01000011">
    <property type="protein sequence ID" value="TQV73345.1"/>
    <property type="molecule type" value="Genomic_DNA"/>
</dbReference>
<sequence>MHREAVGARSTMFLMRFFELSSHPEIAVPRDLRTRSLPFLLLLVLCWSDVVLARAVEQPFGQGVLWKVEEPNSDAAPNYVFGTIHVTDRRVLNLPMEVRKAFAHARAAIFEIRQSGNDAAVMRSIMMLDEDKSLSDYLTRDQLRLLGKAAELYGFEERDLQRLKPWGVYLLLSAPPSEDARQRQGRKILDFAMQTRARDFGLPVYGLETLEEQMALFDGMPDSDQVAVLDSTLQQLEQAESLYENMLQLYLAGDISGIFAMISDSPGAPDAEALASFLDSLLDQRNLNMVDRMQEHLQEGGAFVAIGALHLPGELGVLNLLQSKGYRLTRVY</sequence>
<evidence type="ECO:0000313" key="1">
    <source>
        <dbReference type="EMBL" id="TQV73345.1"/>
    </source>
</evidence>
<gene>
    <name evidence="1" type="ORF">FKG95_25350</name>
</gene>
<proteinExistence type="predicted"/>
<protein>
    <submittedName>
        <fullName evidence="1">TraB/GumN family protein</fullName>
    </submittedName>
</protein>
<dbReference type="PANTHER" id="PTHR40590">
    <property type="entry name" value="CYTOPLASMIC PROTEIN-RELATED"/>
    <property type="match status" value="1"/>
</dbReference>
<keyword evidence="2" id="KW-1185">Reference proteome</keyword>
<dbReference type="Proteomes" id="UP000315252">
    <property type="component" value="Unassembled WGS sequence"/>
</dbReference>
<dbReference type="CDD" id="cd14789">
    <property type="entry name" value="Tiki"/>
    <property type="match status" value="1"/>
</dbReference>
<dbReference type="InterPro" id="IPR047111">
    <property type="entry name" value="YbaP-like"/>
</dbReference>
<dbReference type="PANTHER" id="PTHR40590:SF1">
    <property type="entry name" value="CYTOPLASMIC PROTEIN"/>
    <property type="match status" value="1"/>
</dbReference>
<dbReference type="InterPro" id="IPR002816">
    <property type="entry name" value="TraB/PrgY/GumN_fam"/>
</dbReference>
<dbReference type="AlphaFoldDB" id="A0A545T857"/>